<feature type="domain" description="Asparagine synthetase" evidence="1">
    <location>
        <begin position="70"/>
        <end position="387"/>
    </location>
</feature>
<dbReference type="EMBL" id="BMVG01000044">
    <property type="protein sequence ID" value="GHE13830.1"/>
    <property type="molecule type" value="Genomic_DNA"/>
</dbReference>
<dbReference type="SUPFAM" id="SSF52402">
    <property type="entry name" value="Adenine nucleotide alpha hydrolases-like"/>
    <property type="match status" value="1"/>
</dbReference>
<dbReference type="GO" id="GO:0006529">
    <property type="term" value="P:asparagine biosynthetic process"/>
    <property type="evidence" value="ECO:0007669"/>
    <property type="project" value="InterPro"/>
</dbReference>
<dbReference type="GO" id="GO:0004066">
    <property type="term" value="F:asparagine synthase (glutamine-hydrolyzing) activity"/>
    <property type="evidence" value="ECO:0007669"/>
    <property type="project" value="InterPro"/>
</dbReference>
<organism evidence="2 3">
    <name type="scientific">Streptomyces alanosinicus</name>
    <dbReference type="NCBI Taxonomy" id="68171"/>
    <lineage>
        <taxon>Bacteria</taxon>
        <taxon>Bacillati</taxon>
        <taxon>Actinomycetota</taxon>
        <taxon>Actinomycetes</taxon>
        <taxon>Kitasatosporales</taxon>
        <taxon>Streptomycetaceae</taxon>
        <taxon>Streptomyces</taxon>
    </lineage>
</organism>
<dbReference type="Gene3D" id="3.40.50.620">
    <property type="entry name" value="HUPs"/>
    <property type="match status" value="1"/>
</dbReference>
<dbReference type="AlphaFoldDB" id="A0A919D8P9"/>
<accession>A0A919D8P9</accession>
<name>A0A919D8P9_9ACTN</name>
<dbReference type="Proteomes" id="UP000655443">
    <property type="component" value="Unassembled WGS sequence"/>
</dbReference>
<keyword evidence="3" id="KW-1185">Reference proteome</keyword>
<gene>
    <name evidence="2" type="ORF">GCM10010339_82330</name>
</gene>
<protein>
    <recommendedName>
        <fullName evidence="1">Asparagine synthetase domain-containing protein</fullName>
    </recommendedName>
</protein>
<evidence type="ECO:0000259" key="1">
    <source>
        <dbReference type="Pfam" id="PF00733"/>
    </source>
</evidence>
<reference evidence="2" key="2">
    <citation type="submission" date="2020-09" db="EMBL/GenBank/DDBJ databases">
        <authorList>
            <person name="Sun Q."/>
            <person name="Ohkuma M."/>
        </authorList>
    </citation>
    <scope>NUCLEOTIDE SEQUENCE</scope>
    <source>
        <strain evidence="2">JCM 4714</strain>
    </source>
</reference>
<comment type="caution">
    <text evidence="2">The sequence shown here is derived from an EMBL/GenBank/DDBJ whole genome shotgun (WGS) entry which is preliminary data.</text>
</comment>
<dbReference type="InterPro" id="IPR014729">
    <property type="entry name" value="Rossmann-like_a/b/a_fold"/>
</dbReference>
<reference evidence="2" key="1">
    <citation type="journal article" date="2014" name="Int. J. Syst. Evol. Microbiol.">
        <title>Complete genome sequence of Corynebacterium casei LMG S-19264T (=DSM 44701T), isolated from a smear-ripened cheese.</title>
        <authorList>
            <consortium name="US DOE Joint Genome Institute (JGI-PGF)"/>
            <person name="Walter F."/>
            <person name="Albersmeier A."/>
            <person name="Kalinowski J."/>
            <person name="Ruckert C."/>
        </authorList>
    </citation>
    <scope>NUCLEOTIDE SEQUENCE</scope>
    <source>
        <strain evidence="2">JCM 4714</strain>
    </source>
</reference>
<dbReference type="Pfam" id="PF00733">
    <property type="entry name" value="Asn_synthase"/>
    <property type="match status" value="1"/>
</dbReference>
<dbReference type="InterPro" id="IPR001962">
    <property type="entry name" value="Asn_synthase"/>
</dbReference>
<sequence length="437" mass="44967">MLPLFEDGAGRRSADPLALAGPAPACDLEALALLLAPPALLGEFVPRSPWKGVERVPGEIPQALPGSLPRAFSRAVTTMTADAGVIGVLVSGGLDSLAVLVHALRAARGRRVIAFTTDLTDDAGASAAEVVRRLLAALALPAELVVLDPARDRAEPVWSPAGPRLDALPEANAAAADRAAELGVQVLLSGDGADELLGVPRFATAAVAARRGLRAAARYAADVAASGPGLPGEVAAVGARLLPRGVRARAYWAANWPAWCDPVAPAVLAEPYRSAATTWARQWVDTQIATHAGAGRSWAEADAQDAAFPREAIPPAGVVPEASPFLHETFLAAALALPLGDRYHPGLPSGYLRCKAQVVRLLPARALPVLPRRKQYFKAALAEASAAGCQAPRCVEAGLLDGDALAVETDPAVLLVVAALERWLAGAENKAAAVAAG</sequence>
<evidence type="ECO:0000313" key="2">
    <source>
        <dbReference type="EMBL" id="GHE13830.1"/>
    </source>
</evidence>
<evidence type="ECO:0000313" key="3">
    <source>
        <dbReference type="Proteomes" id="UP000655443"/>
    </source>
</evidence>
<proteinExistence type="predicted"/>